<dbReference type="InterPro" id="IPR004358">
    <property type="entry name" value="Sig_transdc_His_kin-like_C"/>
</dbReference>
<dbReference type="Pfam" id="PF02518">
    <property type="entry name" value="HATPase_c"/>
    <property type="match status" value="1"/>
</dbReference>
<comment type="catalytic activity">
    <reaction evidence="1">
        <text>ATP + protein L-histidine = ADP + protein N-phospho-L-histidine.</text>
        <dbReference type="EC" id="2.7.13.3"/>
    </reaction>
</comment>
<reference evidence="11" key="1">
    <citation type="submission" date="2021-01" db="EMBL/GenBank/DDBJ databases">
        <title>Tabrizicola alba sp. nov. a motile alkaliphilic bacterium isolated from a soda lake.</title>
        <authorList>
            <person name="Szuroczki S."/>
            <person name="Abbaszade G."/>
            <person name="Schumann P."/>
            <person name="Toth E."/>
        </authorList>
    </citation>
    <scope>NUCLEOTIDE SEQUENCE</scope>
    <source>
        <strain evidence="11">DMG-N-6</strain>
    </source>
</reference>
<evidence type="ECO:0000256" key="5">
    <source>
        <dbReference type="ARBA" id="ARBA00022777"/>
    </source>
</evidence>
<dbReference type="InterPro" id="IPR003661">
    <property type="entry name" value="HisK_dim/P_dom"/>
</dbReference>
<dbReference type="CDD" id="cd00130">
    <property type="entry name" value="PAS"/>
    <property type="match status" value="2"/>
</dbReference>
<protein>
    <recommendedName>
        <fullName evidence="2">histidine kinase</fullName>
        <ecNumber evidence="2">2.7.13.3</ecNumber>
    </recommendedName>
</protein>
<dbReference type="EMBL" id="JAESVN010000002">
    <property type="protein sequence ID" value="MBL4916932.1"/>
    <property type="molecule type" value="Genomic_DNA"/>
</dbReference>
<dbReference type="InterPro" id="IPR052162">
    <property type="entry name" value="Sensor_kinase/Photoreceptor"/>
</dbReference>
<evidence type="ECO:0000259" key="7">
    <source>
        <dbReference type="PROSITE" id="PS50109"/>
    </source>
</evidence>
<dbReference type="Gene3D" id="3.30.450.20">
    <property type="entry name" value="PAS domain"/>
    <property type="match status" value="3"/>
</dbReference>
<dbReference type="SUPFAM" id="SSF55785">
    <property type="entry name" value="PYP-like sensor domain (PAS domain)"/>
    <property type="match status" value="3"/>
</dbReference>
<accession>A0A8K0VCT4</accession>
<dbReference type="Pfam" id="PF13426">
    <property type="entry name" value="PAS_9"/>
    <property type="match status" value="1"/>
</dbReference>
<dbReference type="SMART" id="SM00091">
    <property type="entry name" value="PAS"/>
    <property type="match status" value="3"/>
</dbReference>
<evidence type="ECO:0000259" key="9">
    <source>
        <dbReference type="PROSITE" id="PS50112"/>
    </source>
</evidence>
<dbReference type="AlphaFoldDB" id="A0A8K0VCT4"/>
<dbReference type="Gene3D" id="3.30.565.10">
    <property type="entry name" value="Histidine kinase-like ATPase, C-terminal domain"/>
    <property type="match status" value="1"/>
</dbReference>
<dbReference type="SUPFAM" id="SSF47384">
    <property type="entry name" value="Homodimeric domain of signal transducing histidine kinase"/>
    <property type="match status" value="1"/>
</dbReference>
<dbReference type="CDD" id="cd00082">
    <property type="entry name" value="HisKA"/>
    <property type="match status" value="1"/>
</dbReference>
<dbReference type="SMART" id="SM00388">
    <property type="entry name" value="HisKA"/>
    <property type="match status" value="1"/>
</dbReference>
<dbReference type="InterPro" id="IPR013655">
    <property type="entry name" value="PAS_fold_3"/>
</dbReference>
<keyword evidence="4" id="KW-0808">Transferase</keyword>
<dbReference type="InterPro" id="IPR003594">
    <property type="entry name" value="HATPase_dom"/>
</dbReference>
<keyword evidence="3 6" id="KW-0597">Phosphoprotein</keyword>
<dbReference type="SMART" id="SM00387">
    <property type="entry name" value="HATPase_c"/>
    <property type="match status" value="1"/>
</dbReference>
<dbReference type="Pfam" id="PF00072">
    <property type="entry name" value="Response_reg"/>
    <property type="match status" value="1"/>
</dbReference>
<dbReference type="RefSeq" id="WP_202687732.1">
    <property type="nucleotide sequence ID" value="NZ_JAESVN010000002.1"/>
</dbReference>
<evidence type="ECO:0000256" key="3">
    <source>
        <dbReference type="ARBA" id="ARBA00022553"/>
    </source>
</evidence>
<organism evidence="11 12">
    <name type="scientific">Szabonella alba</name>
    <dbReference type="NCBI Taxonomy" id="2804194"/>
    <lineage>
        <taxon>Bacteria</taxon>
        <taxon>Pseudomonadati</taxon>
        <taxon>Pseudomonadota</taxon>
        <taxon>Alphaproteobacteria</taxon>
        <taxon>Rhodobacterales</taxon>
        <taxon>Paracoccaceae</taxon>
        <taxon>Szabonella</taxon>
    </lineage>
</organism>
<dbReference type="PANTHER" id="PTHR43304:SF1">
    <property type="entry name" value="PAC DOMAIN-CONTAINING PROTEIN"/>
    <property type="match status" value="1"/>
</dbReference>
<evidence type="ECO:0000313" key="11">
    <source>
        <dbReference type="EMBL" id="MBL4916932.1"/>
    </source>
</evidence>
<feature type="domain" description="PAC" evidence="10">
    <location>
        <begin position="353"/>
        <end position="405"/>
    </location>
</feature>
<dbReference type="InterPro" id="IPR011006">
    <property type="entry name" value="CheY-like_superfamily"/>
</dbReference>
<dbReference type="InterPro" id="IPR036097">
    <property type="entry name" value="HisK_dim/P_sf"/>
</dbReference>
<feature type="domain" description="Histidine kinase" evidence="7">
    <location>
        <begin position="418"/>
        <end position="641"/>
    </location>
</feature>
<dbReference type="PROSITE" id="PS50109">
    <property type="entry name" value="HIS_KIN"/>
    <property type="match status" value="1"/>
</dbReference>
<dbReference type="InterPro" id="IPR001789">
    <property type="entry name" value="Sig_transdc_resp-reg_receiver"/>
</dbReference>
<dbReference type="PROSITE" id="PS50110">
    <property type="entry name" value="RESPONSE_REGULATORY"/>
    <property type="match status" value="1"/>
</dbReference>
<dbReference type="PROSITE" id="PS50113">
    <property type="entry name" value="PAC"/>
    <property type="match status" value="1"/>
</dbReference>
<dbReference type="Pfam" id="PF08447">
    <property type="entry name" value="PAS_3"/>
    <property type="match status" value="2"/>
</dbReference>
<dbReference type="Gene3D" id="3.40.50.2300">
    <property type="match status" value="1"/>
</dbReference>
<sequence length="795" mass="88229">MRSAIDGIIWRADADTLRFSHIDGSVEEILGFTAENWLEQTDFWQSRLHPDDAVRVMETSLAARRARQPHRLSYRMIAADGRVVWLQDNVKVILEEDRATLCGIMIDVTELATQRQDPMTVADQNARYRTLYDLVPVAIWEEDWAGVLDLLRDLRDRGLRDIHDHAAQEPGFVDQVLQHLNVISVNRAAVEMFRADSPEELIRRSSEVFLADRPHSVLLTALDCILNGKTEIEGVNILRRLNGEAVHVMYRISLPHIEDRAARVVICEMDVTAEHISQERFEAVSRASSDVIWDFDIAKDTLWASEGLLRTFGLDPASMFHGLANWTSRIHPQDIDGVMANYDEILTNGEIDWNQTYRFQRADGTYAVVRDVGSVLHDETGRVVRMLGSLSDITDQTDMEERLHQSQKLEAIGQLTGGIAHDFNNLLTVILGSAEELEEQLEQAPRLRKLAEMIASAAERGSELTNRLLAFARKQALEPRLLDLSGHVLGMEGLLRRTLPEHIDIRISVPEAPAQTRVDPGALESALLNLALNARDAMPDGGVLAIMVDNVTLDTEDLDLKPGQTGCNHVMISVTDTGSGIPEDVLDRIFEPFFTTKDVGKGSGLGLSMVYGFVKQSGGQIRAESELGKGTSMMLFFPRSDIAEKSRDARTEPRNAAGGSETILVVEDDALVRQNLTDQLRSLGYRVLTAATAPEALDIICKISKIDLLFTDIVMPGGMDGLQLARAARSLCPKLQVLFTSGYPEHSASDSDCSTLLGDLLGKPYRRFEVASTVRRSLARIHAPAQLTAQNCPPN</sequence>
<dbReference type="NCBIfam" id="TIGR00229">
    <property type="entry name" value="sensory_box"/>
    <property type="match status" value="2"/>
</dbReference>
<dbReference type="SMART" id="SM00448">
    <property type="entry name" value="REC"/>
    <property type="match status" value="1"/>
</dbReference>
<dbReference type="PROSITE" id="PS50112">
    <property type="entry name" value="PAS"/>
    <property type="match status" value="1"/>
</dbReference>
<dbReference type="InterPro" id="IPR005467">
    <property type="entry name" value="His_kinase_dom"/>
</dbReference>
<dbReference type="Gene3D" id="1.10.287.130">
    <property type="match status" value="1"/>
</dbReference>
<dbReference type="PANTHER" id="PTHR43304">
    <property type="entry name" value="PHYTOCHROME-LIKE PROTEIN CPH1"/>
    <property type="match status" value="1"/>
</dbReference>
<keyword evidence="12" id="KW-1185">Reference proteome</keyword>
<dbReference type="InterPro" id="IPR036890">
    <property type="entry name" value="HATPase_C_sf"/>
</dbReference>
<evidence type="ECO:0000256" key="1">
    <source>
        <dbReference type="ARBA" id="ARBA00000085"/>
    </source>
</evidence>
<evidence type="ECO:0000313" key="12">
    <source>
        <dbReference type="Proteomes" id="UP000648908"/>
    </source>
</evidence>
<dbReference type="SUPFAM" id="SSF55874">
    <property type="entry name" value="ATPase domain of HSP90 chaperone/DNA topoisomerase II/histidine kinase"/>
    <property type="match status" value="1"/>
</dbReference>
<dbReference type="Pfam" id="PF00512">
    <property type="entry name" value="HisKA"/>
    <property type="match status" value="1"/>
</dbReference>
<proteinExistence type="predicted"/>
<dbReference type="PRINTS" id="PR00344">
    <property type="entry name" value="BCTRLSENSOR"/>
</dbReference>
<dbReference type="InterPro" id="IPR000014">
    <property type="entry name" value="PAS"/>
</dbReference>
<dbReference type="Proteomes" id="UP000648908">
    <property type="component" value="Unassembled WGS sequence"/>
</dbReference>
<feature type="domain" description="PAS" evidence="9">
    <location>
        <begin position="1"/>
        <end position="70"/>
    </location>
</feature>
<feature type="domain" description="Response regulatory" evidence="8">
    <location>
        <begin position="662"/>
        <end position="778"/>
    </location>
</feature>
<dbReference type="InterPro" id="IPR035965">
    <property type="entry name" value="PAS-like_dom_sf"/>
</dbReference>
<dbReference type="GO" id="GO:0000155">
    <property type="term" value="F:phosphorelay sensor kinase activity"/>
    <property type="evidence" value="ECO:0007669"/>
    <property type="project" value="InterPro"/>
</dbReference>
<dbReference type="SUPFAM" id="SSF52172">
    <property type="entry name" value="CheY-like"/>
    <property type="match status" value="1"/>
</dbReference>
<dbReference type="InterPro" id="IPR000700">
    <property type="entry name" value="PAS-assoc_C"/>
</dbReference>
<evidence type="ECO:0000259" key="8">
    <source>
        <dbReference type="PROSITE" id="PS50110"/>
    </source>
</evidence>
<dbReference type="EC" id="2.7.13.3" evidence="2"/>
<evidence type="ECO:0000256" key="2">
    <source>
        <dbReference type="ARBA" id="ARBA00012438"/>
    </source>
</evidence>
<comment type="caution">
    <text evidence="11">The sequence shown here is derived from an EMBL/GenBank/DDBJ whole genome shotgun (WGS) entry which is preliminary data.</text>
</comment>
<feature type="modified residue" description="4-aspartylphosphate" evidence="6">
    <location>
        <position position="712"/>
    </location>
</feature>
<evidence type="ECO:0000256" key="6">
    <source>
        <dbReference type="PROSITE-ProRule" id="PRU00169"/>
    </source>
</evidence>
<gene>
    <name evidence="11" type="ORF">JL811_06815</name>
</gene>
<dbReference type="InterPro" id="IPR001610">
    <property type="entry name" value="PAC"/>
</dbReference>
<dbReference type="SMART" id="SM00086">
    <property type="entry name" value="PAC"/>
    <property type="match status" value="3"/>
</dbReference>
<name>A0A8K0VCT4_9RHOB</name>
<evidence type="ECO:0000259" key="10">
    <source>
        <dbReference type="PROSITE" id="PS50113"/>
    </source>
</evidence>
<evidence type="ECO:0000256" key="4">
    <source>
        <dbReference type="ARBA" id="ARBA00022679"/>
    </source>
</evidence>
<keyword evidence="5" id="KW-0418">Kinase</keyword>